<gene>
    <name evidence="1" type="ORF">Patl1_07161</name>
</gene>
<name>A0ACC1AK38_9ROSI</name>
<evidence type="ECO:0000313" key="1">
    <source>
        <dbReference type="EMBL" id="KAJ0086924.1"/>
    </source>
</evidence>
<dbReference type="Proteomes" id="UP001164250">
    <property type="component" value="Chromosome 10"/>
</dbReference>
<proteinExistence type="predicted"/>
<sequence>MDTATSEYVFRDDFFRKNLYFMKFSQVKFYKL</sequence>
<dbReference type="EMBL" id="CM047906">
    <property type="protein sequence ID" value="KAJ0086924.1"/>
    <property type="molecule type" value="Genomic_DNA"/>
</dbReference>
<accession>A0ACC1AK38</accession>
<organism evidence="1 2">
    <name type="scientific">Pistacia atlantica</name>
    <dbReference type="NCBI Taxonomy" id="434234"/>
    <lineage>
        <taxon>Eukaryota</taxon>
        <taxon>Viridiplantae</taxon>
        <taxon>Streptophyta</taxon>
        <taxon>Embryophyta</taxon>
        <taxon>Tracheophyta</taxon>
        <taxon>Spermatophyta</taxon>
        <taxon>Magnoliopsida</taxon>
        <taxon>eudicotyledons</taxon>
        <taxon>Gunneridae</taxon>
        <taxon>Pentapetalae</taxon>
        <taxon>rosids</taxon>
        <taxon>malvids</taxon>
        <taxon>Sapindales</taxon>
        <taxon>Anacardiaceae</taxon>
        <taxon>Pistacia</taxon>
    </lineage>
</organism>
<keyword evidence="2" id="KW-1185">Reference proteome</keyword>
<protein>
    <submittedName>
        <fullName evidence="1">Uncharacterized protein</fullName>
    </submittedName>
</protein>
<evidence type="ECO:0000313" key="2">
    <source>
        <dbReference type="Proteomes" id="UP001164250"/>
    </source>
</evidence>
<reference evidence="2" key="1">
    <citation type="journal article" date="2023" name="G3 (Bethesda)">
        <title>Genome assembly and association tests identify interacting loci associated with vigor, precocity, and sex in interspecific pistachio rootstocks.</title>
        <authorList>
            <person name="Palmer W."/>
            <person name="Jacygrad E."/>
            <person name="Sagayaradj S."/>
            <person name="Cavanaugh K."/>
            <person name="Han R."/>
            <person name="Bertier L."/>
            <person name="Beede B."/>
            <person name="Kafkas S."/>
            <person name="Golino D."/>
            <person name="Preece J."/>
            <person name="Michelmore R."/>
        </authorList>
    </citation>
    <scope>NUCLEOTIDE SEQUENCE [LARGE SCALE GENOMIC DNA]</scope>
</reference>
<comment type="caution">
    <text evidence="1">The sequence shown here is derived from an EMBL/GenBank/DDBJ whole genome shotgun (WGS) entry which is preliminary data.</text>
</comment>